<dbReference type="PANTHER" id="PTHR47810">
    <property type="entry name" value="DNA LIGASE"/>
    <property type="match status" value="1"/>
</dbReference>
<gene>
    <name evidence="7 10" type="primary">ligB</name>
    <name evidence="10" type="ORF">KSS89_30065</name>
</gene>
<evidence type="ECO:0000259" key="9">
    <source>
        <dbReference type="SMART" id="SM00532"/>
    </source>
</evidence>
<dbReference type="InterPro" id="IPR004150">
    <property type="entry name" value="NAD_DNA_ligase_OB"/>
</dbReference>
<dbReference type="SUPFAM" id="SSF50249">
    <property type="entry name" value="Nucleic acid-binding proteins"/>
    <property type="match status" value="1"/>
</dbReference>
<dbReference type="InterPro" id="IPR013840">
    <property type="entry name" value="DNAligase_N"/>
</dbReference>
<dbReference type="HAMAP" id="MF_01587">
    <property type="entry name" value="DNA_ligase_B"/>
    <property type="match status" value="1"/>
</dbReference>
<sequence>MPTILLLLIFLSTLAQARCPDWPVPQAEREIAALRQQLQHWDISYHRDGLSLVADELYDQSRQRLEALRRCFPGVPLAQGSPLASARGSMAHPIAHTGVEKLPDANAVQLWLKPRKDVWVQPKIDGVAVTLIYRQGRLQQMLSRGDGLYGHDWSTAARRIPAIPQRLPAPRDLVLQAELYQRLDDHVQERSGSRNARSQIAGWMARKHLSSAEAAQVGLFVWDWPQGPDTQEERLERLASLGFPEGREYSRPIDGFGEARQWREHWYRSPLPFASDGIILRQSRRPPAERWQPRAPHWIAAWKYPYAQALASVRQVQFRIGRTGRITPVLEIEPVTLDDRQIRRVSVGSLQRWRTLDIAPGDQVAISLAGLTIPRLDAVMLRSTQRQAVQVPAQEDFHALSCWHPSAGCESQFLARLGWLSGKHGLDLPNISEQTWARLVETGRIKGLLDWLTLDQAELVNMAGFGERSGTRLLESLASARQRPFARWLKALGLPPSGSADLSRPWSELALKSRQDWQGEAMVGAHRAAQLEAFFRAPQVLALRAVLNTAGVEGF</sequence>
<name>A0ABX8MMH4_9PSED</name>
<evidence type="ECO:0000256" key="3">
    <source>
        <dbReference type="ARBA" id="ARBA00022763"/>
    </source>
</evidence>
<feature type="signal peptide" evidence="8">
    <location>
        <begin position="1"/>
        <end position="17"/>
    </location>
</feature>
<dbReference type="InterPro" id="IPR020923">
    <property type="entry name" value="DNA_ligase_B"/>
</dbReference>
<dbReference type="Gene3D" id="1.10.287.610">
    <property type="entry name" value="Helix hairpin bin"/>
    <property type="match status" value="1"/>
</dbReference>
<dbReference type="Pfam" id="PF03120">
    <property type="entry name" value="OB_DNA_ligase"/>
    <property type="match status" value="1"/>
</dbReference>
<dbReference type="Gene3D" id="1.10.150.20">
    <property type="entry name" value="5' to 3' exonuclease, C-terminal subdomain"/>
    <property type="match status" value="1"/>
</dbReference>
<dbReference type="InterPro" id="IPR013839">
    <property type="entry name" value="DNAligase_adenylation"/>
</dbReference>
<evidence type="ECO:0000256" key="5">
    <source>
        <dbReference type="ARBA" id="ARBA00023204"/>
    </source>
</evidence>
<keyword evidence="2 7" id="KW-0235">DNA replication</keyword>
<evidence type="ECO:0000256" key="7">
    <source>
        <dbReference type="HAMAP-Rule" id="MF_01587"/>
    </source>
</evidence>
<comment type="similarity">
    <text evidence="7">Belongs to the NAD-dependent DNA ligase family. LigB subfamily.</text>
</comment>
<dbReference type="EC" id="6.5.1.2" evidence="7"/>
<evidence type="ECO:0000256" key="4">
    <source>
        <dbReference type="ARBA" id="ARBA00023027"/>
    </source>
</evidence>
<dbReference type="SUPFAM" id="SSF56091">
    <property type="entry name" value="DNA ligase/mRNA capping enzyme, catalytic domain"/>
    <property type="match status" value="1"/>
</dbReference>
<dbReference type="SMART" id="SM00532">
    <property type="entry name" value="LIGANc"/>
    <property type="match status" value="1"/>
</dbReference>
<dbReference type="GO" id="GO:0003911">
    <property type="term" value="F:DNA ligase (NAD+) activity"/>
    <property type="evidence" value="ECO:0007669"/>
    <property type="project" value="UniProtKB-EC"/>
</dbReference>
<dbReference type="InterPro" id="IPR050326">
    <property type="entry name" value="NAD_dep_DNA_ligaseB"/>
</dbReference>
<evidence type="ECO:0000256" key="6">
    <source>
        <dbReference type="ARBA" id="ARBA00034005"/>
    </source>
</evidence>
<dbReference type="PANTHER" id="PTHR47810:SF1">
    <property type="entry name" value="DNA LIGASE B"/>
    <property type="match status" value="1"/>
</dbReference>
<feature type="active site" description="N6-AMP-lysine intermediate" evidence="7">
    <location>
        <position position="123"/>
    </location>
</feature>
<evidence type="ECO:0000256" key="8">
    <source>
        <dbReference type="SAM" id="SignalP"/>
    </source>
</evidence>
<comment type="catalytic activity">
    <reaction evidence="6 7">
        <text>NAD(+) + (deoxyribonucleotide)n-3'-hydroxyl + 5'-phospho-(deoxyribonucleotide)m = (deoxyribonucleotide)n+m + AMP + beta-nicotinamide D-nucleotide.</text>
        <dbReference type="EC" id="6.5.1.2"/>
    </reaction>
</comment>
<evidence type="ECO:0000256" key="2">
    <source>
        <dbReference type="ARBA" id="ARBA00022705"/>
    </source>
</evidence>
<accession>A0ABX8MMH4</accession>
<dbReference type="Gene3D" id="3.30.470.30">
    <property type="entry name" value="DNA ligase/mRNA capping enzyme"/>
    <property type="match status" value="1"/>
</dbReference>
<keyword evidence="5 7" id="KW-0234">DNA repair</keyword>
<dbReference type="NCBIfam" id="NF005987">
    <property type="entry name" value="PRK08097.1"/>
    <property type="match status" value="1"/>
</dbReference>
<evidence type="ECO:0000313" key="10">
    <source>
        <dbReference type="EMBL" id="QXH40402.1"/>
    </source>
</evidence>
<keyword evidence="4 7" id="KW-0520">NAD</keyword>
<dbReference type="InterPro" id="IPR012340">
    <property type="entry name" value="NA-bd_OB-fold"/>
</dbReference>
<organism evidence="10 11">
    <name type="scientific">Pseudomonas sessilinigenes</name>
    <dbReference type="NCBI Taxonomy" id="658629"/>
    <lineage>
        <taxon>Bacteria</taxon>
        <taxon>Pseudomonadati</taxon>
        <taxon>Pseudomonadota</taxon>
        <taxon>Gammaproteobacteria</taxon>
        <taxon>Pseudomonadales</taxon>
        <taxon>Pseudomonadaceae</taxon>
        <taxon>Pseudomonas</taxon>
    </lineage>
</organism>
<dbReference type="SUPFAM" id="SSF47781">
    <property type="entry name" value="RuvA domain 2-like"/>
    <property type="match status" value="1"/>
</dbReference>
<keyword evidence="8" id="KW-0732">Signal</keyword>
<evidence type="ECO:0000313" key="11">
    <source>
        <dbReference type="Proteomes" id="UP000693952"/>
    </source>
</evidence>
<proteinExistence type="inferred from homology"/>
<dbReference type="Pfam" id="PF01653">
    <property type="entry name" value="DNA_ligase_aden"/>
    <property type="match status" value="1"/>
</dbReference>
<comment type="function">
    <text evidence="7">Catalyzes the formation of phosphodiester linkages between 5'-phosphoryl and 3'-hydroxyl groups in double-stranded DNA using NAD as a coenzyme and as the energy source for the reaction.</text>
</comment>
<dbReference type="InterPro" id="IPR010994">
    <property type="entry name" value="RuvA_2-like"/>
</dbReference>
<keyword evidence="1 7" id="KW-0436">Ligase</keyword>
<keyword evidence="3 7" id="KW-0227">DNA damage</keyword>
<dbReference type="Gene3D" id="2.40.50.140">
    <property type="entry name" value="Nucleic acid-binding proteins"/>
    <property type="match status" value="1"/>
</dbReference>
<reference evidence="10" key="1">
    <citation type="submission" date="2021-06" db="EMBL/GenBank/DDBJ databases">
        <title>Updating the genus Pseudomonas: Description of 43 new species and partition of the Pseudomonas putida group.</title>
        <authorList>
            <person name="Girard L."/>
            <person name="Lood C."/>
            <person name="Vandamme P."/>
            <person name="Rokni-Zadeh H."/>
            <person name="van Noort V."/>
            <person name="Hofte M."/>
            <person name="Lavigne R."/>
            <person name="De Mot R."/>
        </authorList>
    </citation>
    <scope>NUCLEOTIDE SEQUENCE</scope>
    <source>
        <strain evidence="10">CMR12a</strain>
    </source>
</reference>
<protein>
    <recommendedName>
        <fullName evidence="7">DNA ligase B</fullName>
        <ecNumber evidence="7">6.5.1.2</ecNumber>
    </recommendedName>
    <alternativeName>
        <fullName evidence="7">Polydeoxyribonucleotide synthase [NAD(+)] B</fullName>
    </alternativeName>
</protein>
<feature type="domain" description="NAD-dependent DNA ligase N-terminal" evidence="9">
    <location>
        <begin position="26"/>
        <end position="425"/>
    </location>
</feature>
<keyword evidence="11" id="KW-1185">Reference proteome</keyword>
<dbReference type="EMBL" id="CP077074">
    <property type="protein sequence ID" value="QXH40402.1"/>
    <property type="molecule type" value="Genomic_DNA"/>
</dbReference>
<dbReference type="Proteomes" id="UP000693952">
    <property type="component" value="Chromosome"/>
</dbReference>
<evidence type="ECO:0000256" key="1">
    <source>
        <dbReference type="ARBA" id="ARBA00022598"/>
    </source>
</evidence>
<dbReference type="RefSeq" id="WP_124347186.1">
    <property type="nucleotide sequence ID" value="NZ_CP027706.1"/>
</dbReference>
<feature type="chain" id="PRO_5046523790" description="DNA ligase B" evidence="8">
    <location>
        <begin position="18"/>
        <end position="555"/>
    </location>
</feature>